<keyword evidence="1" id="KW-0732">Signal</keyword>
<dbReference type="OrthoDB" id="277558at2"/>
<gene>
    <name evidence="2" type="ORF">CA85_44570</name>
</gene>
<feature type="signal peptide" evidence="1">
    <location>
        <begin position="1"/>
        <end position="22"/>
    </location>
</feature>
<dbReference type="AlphaFoldDB" id="A0A5C5X287"/>
<sequence precursor="true">MKIIQFTLAILALTGATSRVYAGIMVDRSPDATGAKTIGYYENRFGEGGQYLGEYFSWEGGVLTGGSIFSAYWAGEVGDTVQFVVLPTVGPGVAPVVQSRTTIDAVDRLSTLNNDELTRKHASISPTYLPTGNYWFYMTGVDFDLVQAIGNWGDGYVAVGIDSNYDLEIGIADAGGDNFFQLEGNVVTVPEPTSLAIYGFIAFVAATGTVRRRIQKQ</sequence>
<evidence type="ECO:0000256" key="1">
    <source>
        <dbReference type="SAM" id="SignalP"/>
    </source>
</evidence>
<evidence type="ECO:0008006" key="4">
    <source>
        <dbReference type="Google" id="ProtNLM"/>
    </source>
</evidence>
<evidence type="ECO:0000313" key="2">
    <source>
        <dbReference type="EMBL" id="TWT56275.1"/>
    </source>
</evidence>
<protein>
    <recommendedName>
        <fullName evidence="4">PEP-CTERM protein-sorting domain-containing protein</fullName>
    </recommendedName>
</protein>
<dbReference type="EMBL" id="SJPK01000015">
    <property type="protein sequence ID" value="TWT56275.1"/>
    <property type="molecule type" value="Genomic_DNA"/>
</dbReference>
<feature type="chain" id="PRO_5023098761" description="PEP-CTERM protein-sorting domain-containing protein" evidence="1">
    <location>
        <begin position="23"/>
        <end position="217"/>
    </location>
</feature>
<dbReference type="Proteomes" id="UP000318053">
    <property type="component" value="Unassembled WGS sequence"/>
</dbReference>
<organism evidence="2 3">
    <name type="scientific">Allorhodopirellula solitaria</name>
    <dbReference type="NCBI Taxonomy" id="2527987"/>
    <lineage>
        <taxon>Bacteria</taxon>
        <taxon>Pseudomonadati</taxon>
        <taxon>Planctomycetota</taxon>
        <taxon>Planctomycetia</taxon>
        <taxon>Pirellulales</taxon>
        <taxon>Pirellulaceae</taxon>
        <taxon>Allorhodopirellula</taxon>
    </lineage>
</organism>
<evidence type="ECO:0000313" key="3">
    <source>
        <dbReference type="Proteomes" id="UP000318053"/>
    </source>
</evidence>
<name>A0A5C5X287_9BACT</name>
<comment type="caution">
    <text evidence="2">The sequence shown here is derived from an EMBL/GenBank/DDBJ whole genome shotgun (WGS) entry which is preliminary data.</text>
</comment>
<accession>A0A5C5X287</accession>
<keyword evidence="3" id="KW-1185">Reference proteome</keyword>
<reference evidence="2 3" key="1">
    <citation type="submission" date="2019-02" db="EMBL/GenBank/DDBJ databases">
        <title>Deep-cultivation of Planctomycetes and their phenomic and genomic characterization uncovers novel biology.</title>
        <authorList>
            <person name="Wiegand S."/>
            <person name="Jogler M."/>
            <person name="Boedeker C."/>
            <person name="Pinto D."/>
            <person name="Vollmers J."/>
            <person name="Rivas-Marin E."/>
            <person name="Kohn T."/>
            <person name="Peeters S.H."/>
            <person name="Heuer A."/>
            <person name="Rast P."/>
            <person name="Oberbeckmann S."/>
            <person name="Bunk B."/>
            <person name="Jeske O."/>
            <person name="Meyerdierks A."/>
            <person name="Storesund J.E."/>
            <person name="Kallscheuer N."/>
            <person name="Luecker S."/>
            <person name="Lage O.M."/>
            <person name="Pohl T."/>
            <person name="Merkel B.J."/>
            <person name="Hornburger P."/>
            <person name="Mueller R.-W."/>
            <person name="Bruemmer F."/>
            <person name="Labrenz M."/>
            <person name="Spormann A.M."/>
            <person name="Op Den Camp H."/>
            <person name="Overmann J."/>
            <person name="Amann R."/>
            <person name="Jetten M.S.M."/>
            <person name="Mascher T."/>
            <person name="Medema M.H."/>
            <person name="Devos D.P."/>
            <person name="Kaster A.-K."/>
            <person name="Ovreas L."/>
            <person name="Rohde M."/>
            <person name="Galperin M.Y."/>
            <person name="Jogler C."/>
        </authorList>
    </citation>
    <scope>NUCLEOTIDE SEQUENCE [LARGE SCALE GENOMIC DNA]</scope>
    <source>
        <strain evidence="2 3">CA85</strain>
    </source>
</reference>
<dbReference type="RefSeq" id="WP_146393288.1">
    <property type="nucleotide sequence ID" value="NZ_SJPK01000015.1"/>
</dbReference>
<proteinExistence type="predicted"/>